<evidence type="ECO:0000256" key="9">
    <source>
        <dbReference type="RuleBase" id="RU003624"/>
    </source>
</evidence>
<sequence>MGQKVHPIGFRLGINRTWESRWYADSDYAEKLHADLKLRNFIKKRLYHAGISKIELERAANKVKINIYAARPGIIIGKKGSEVEVLKKDLAKITDDECFINIQEVRKPEVDAQLVAENVVLQLERRVAFRRAMKRSVSMALKFGAKGIKINCAGRLGGAEMSRTEWYREGRVPLHTLRADIDYGFAEAMTTYGIIGVKVLIFKGEVLGKEKVQPAG</sequence>
<dbReference type="InterPro" id="IPR009019">
    <property type="entry name" value="KH_sf_prok-type"/>
</dbReference>
<evidence type="ECO:0000256" key="7">
    <source>
        <dbReference type="ARBA" id="ARBA00035257"/>
    </source>
</evidence>
<dbReference type="EMBL" id="FNQN01000001">
    <property type="protein sequence ID" value="SDZ84433.1"/>
    <property type="molecule type" value="Genomic_DNA"/>
</dbReference>
<dbReference type="FunFam" id="3.30.300.20:FF:000001">
    <property type="entry name" value="30S ribosomal protein S3"/>
    <property type="match status" value="1"/>
</dbReference>
<accession>A0A1H3WBE3</accession>
<dbReference type="SUPFAM" id="SSF54821">
    <property type="entry name" value="Ribosomal protein S3 C-terminal domain"/>
    <property type="match status" value="1"/>
</dbReference>
<evidence type="ECO:0000256" key="8">
    <source>
        <dbReference type="HAMAP-Rule" id="MF_01309"/>
    </source>
</evidence>
<dbReference type="GO" id="GO:0003729">
    <property type="term" value="F:mRNA binding"/>
    <property type="evidence" value="ECO:0007669"/>
    <property type="project" value="UniProtKB-UniRule"/>
</dbReference>
<keyword evidence="3 8" id="KW-0694">RNA-binding</keyword>
<dbReference type="RefSeq" id="WP_092344518.1">
    <property type="nucleotide sequence ID" value="NZ_FNQN01000001.1"/>
</dbReference>
<dbReference type="GO" id="GO:0003735">
    <property type="term" value="F:structural constituent of ribosome"/>
    <property type="evidence" value="ECO:0007669"/>
    <property type="project" value="InterPro"/>
</dbReference>
<dbReference type="InterPro" id="IPR036419">
    <property type="entry name" value="Ribosomal_S3_C_sf"/>
</dbReference>
<dbReference type="GO" id="GO:0019843">
    <property type="term" value="F:rRNA binding"/>
    <property type="evidence" value="ECO:0007669"/>
    <property type="project" value="UniProtKB-UniRule"/>
</dbReference>
<keyword evidence="5 8" id="KW-0687">Ribonucleoprotein</keyword>
<gene>
    <name evidence="8" type="primary">rpsC</name>
    <name evidence="11" type="ORF">SAMN05660420_00586</name>
</gene>
<dbReference type="PROSITE" id="PS50823">
    <property type="entry name" value="KH_TYPE_2"/>
    <property type="match status" value="1"/>
</dbReference>
<comment type="function">
    <text evidence="6 8">Binds the lower part of the 30S subunit head. Binds mRNA in the 70S ribosome, positioning it for translation.</text>
</comment>
<dbReference type="GO" id="GO:0006412">
    <property type="term" value="P:translation"/>
    <property type="evidence" value="ECO:0007669"/>
    <property type="project" value="UniProtKB-UniRule"/>
</dbReference>
<dbReference type="InterPro" id="IPR005704">
    <property type="entry name" value="Ribosomal_uS3_bac-typ"/>
</dbReference>
<dbReference type="Gene3D" id="3.30.300.20">
    <property type="match status" value="1"/>
</dbReference>
<comment type="subunit">
    <text evidence="8">Part of the 30S ribosomal subunit. Forms a tight complex with proteins S10 and S14.</text>
</comment>
<dbReference type="FunFam" id="3.30.1140.32:FF:000009">
    <property type="entry name" value="30S ribosomal protein S3"/>
    <property type="match status" value="1"/>
</dbReference>
<evidence type="ECO:0000313" key="11">
    <source>
        <dbReference type="EMBL" id="SDZ84433.1"/>
    </source>
</evidence>
<evidence type="ECO:0000256" key="6">
    <source>
        <dbReference type="ARBA" id="ARBA00024998"/>
    </source>
</evidence>
<evidence type="ECO:0000256" key="1">
    <source>
        <dbReference type="ARBA" id="ARBA00010761"/>
    </source>
</evidence>
<protein>
    <recommendedName>
        <fullName evidence="7 8">Small ribosomal subunit protein uS3</fullName>
    </recommendedName>
</protein>
<keyword evidence="4 8" id="KW-0689">Ribosomal protein</keyword>
<dbReference type="Pfam" id="PF07650">
    <property type="entry name" value="KH_2"/>
    <property type="match status" value="1"/>
</dbReference>
<dbReference type="OrthoDB" id="9806396at2"/>
<dbReference type="InterPro" id="IPR057258">
    <property type="entry name" value="Ribosomal_uS3"/>
</dbReference>
<dbReference type="Gene3D" id="3.30.1140.32">
    <property type="entry name" value="Ribosomal protein S3, C-terminal domain"/>
    <property type="match status" value="1"/>
</dbReference>
<dbReference type="CDD" id="cd02412">
    <property type="entry name" value="KH-II_30S_S3"/>
    <property type="match status" value="1"/>
</dbReference>
<feature type="domain" description="KH type-2" evidence="10">
    <location>
        <begin position="38"/>
        <end position="106"/>
    </location>
</feature>
<proteinExistence type="inferred from homology"/>
<evidence type="ECO:0000256" key="5">
    <source>
        <dbReference type="ARBA" id="ARBA00023274"/>
    </source>
</evidence>
<dbReference type="STRING" id="37625.SAMN05660420_00586"/>
<evidence type="ECO:0000256" key="3">
    <source>
        <dbReference type="ARBA" id="ARBA00022884"/>
    </source>
</evidence>
<dbReference type="InterPro" id="IPR015946">
    <property type="entry name" value="KH_dom-like_a/b"/>
</dbReference>
<dbReference type="AlphaFoldDB" id="A0A1H3WBE3"/>
<dbReference type="Pfam" id="PF00189">
    <property type="entry name" value="Ribosomal_S3_C"/>
    <property type="match status" value="1"/>
</dbReference>
<dbReference type="InterPro" id="IPR004087">
    <property type="entry name" value="KH_dom"/>
</dbReference>
<dbReference type="NCBIfam" id="TIGR01009">
    <property type="entry name" value="rpsC_bact"/>
    <property type="match status" value="1"/>
</dbReference>
<evidence type="ECO:0000256" key="2">
    <source>
        <dbReference type="ARBA" id="ARBA00022730"/>
    </source>
</evidence>
<dbReference type="HAMAP" id="MF_01309_B">
    <property type="entry name" value="Ribosomal_uS3_B"/>
    <property type="match status" value="1"/>
</dbReference>
<dbReference type="Proteomes" id="UP000199409">
    <property type="component" value="Unassembled WGS sequence"/>
</dbReference>
<dbReference type="PROSITE" id="PS00548">
    <property type="entry name" value="RIBOSOMAL_S3"/>
    <property type="match status" value="1"/>
</dbReference>
<dbReference type="PANTHER" id="PTHR11760:SF19">
    <property type="entry name" value="SMALL RIBOSOMAL SUBUNIT PROTEIN US3C"/>
    <property type="match status" value="1"/>
</dbReference>
<organism evidence="11 12">
    <name type="scientific">Desulfuromusa kysingii</name>
    <dbReference type="NCBI Taxonomy" id="37625"/>
    <lineage>
        <taxon>Bacteria</taxon>
        <taxon>Pseudomonadati</taxon>
        <taxon>Thermodesulfobacteriota</taxon>
        <taxon>Desulfuromonadia</taxon>
        <taxon>Desulfuromonadales</taxon>
        <taxon>Geopsychrobacteraceae</taxon>
        <taxon>Desulfuromusa</taxon>
    </lineage>
</organism>
<dbReference type="InterPro" id="IPR001351">
    <property type="entry name" value="Ribosomal_uS3_C"/>
</dbReference>
<evidence type="ECO:0000259" key="10">
    <source>
        <dbReference type="PROSITE" id="PS50823"/>
    </source>
</evidence>
<keyword evidence="12" id="KW-1185">Reference proteome</keyword>
<keyword evidence="2 8" id="KW-0699">rRNA-binding</keyword>
<dbReference type="InterPro" id="IPR004044">
    <property type="entry name" value="KH_dom_type_2"/>
</dbReference>
<dbReference type="GO" id="GO:0022627">
    <property type="term" value="C:cytosolic small ribosomal subunit"/>
    <property type="evidence" value="ECO:0007669"/>
    <property type="project" value="TreeGrafter"/>
</dbReference>
<dbReference type="InterPro" id="IPR018280">
    <property type="entry name" value="Ribosomal_uS3_CS"/>
</dbReference>
<reference evidence="11 12" key="1">
    <citation type="submission" date="2016-10" db="EMBL/GenBank/DDBJ databases">
        <authorList>
            <person name="de Groot N.N."/>
        </authorList>
    </citation>
    <scope>NUCLEOTIDE SEQUENCE [LARGE SCALE GENOMIC DNA]</scope>
    <source>
        <strain evidence="11 12">DSM 7343</strain>
    </source>
</reference>
<dbReference type="SMART" id="SM00322">
    <property type="entry name" value="KH"/>
    <property type="match status" value="1"/>
</dbReference>
<evidence type="ECO:0000256" key="4">
    <source>
        <dbReference type="ARBA" id="ARBA00022980"/>
    </source>
</evidence>
<evidence type="ECO:0000313" key="12">
    <source>
        <dbReference type="Proteomes" id="UP000199409"/>
    </source>
</evidence>
<dbReference type="PANTHER" id="PTHR11760">
    <property type="entry name" value="30S/40S RIBOSOMAL PROTEIN S3"/>
    <property type="match status" value="1"/>
</dbReference>
<dbReference type="SUPFAM" id="SSF54814">
    <property type="entry name" value="Prokaryotic type KH domain (KH-domain type II)"/>
    <property type="match status" value="1"/>
</dbReference>
<comment type="similarity">
    <text evidence="1 8 9">Belongs to the universal ribosomal protein uS3 family.</text>
</comment>
<name>A0A1H3WBE3_9BACT</name>